<evidence type="ECO:0000313" key="5">
    <source>
        <dbReference type="Proteomes" id="UP001558713"/>
    </source>
</evidence>
<sequence length="578" mass="66389">MDGKKKAELVKKMHEKAKQNIQHKTEQYRKYANKSRTKKTYEPGDLVWIYLRKDRFPEERKSKLLPRVDGPFTILEKINDNAYKIDLQGKYSVSSSFNVADIIPFIADGADLRTNPFQVERDDVIMDTDSSEEVPEAALVVPEGRITRSKSKKLVGAVMRKRYVPPVYHRELQKCFRKLTQGSRSVEEYFEEFEHLRSRLQLDESEETLMAQFLDGMQERIVRKVERQRYGGFEELLHLAINIEQQIRRKAASHIRTRATPNTGWSSNTVSAVPNNYFPDKNKAIAVESRFKARQPEGPKDLRQDTRQDANAGHSRDVICYKCQGRGHYSRECPNRRVMFLTPERQYESQDEAPEDAKEEEVEIAALPEGDVEYPDTGDLLVVRRTLSTSVVPTTVSQRDNLFHTRCTINGKVCGLIIDGGSCTNVASSHLVKRLSLPTTPHPSPYKLRWLTDKNVITVSEQVEIPFSIGQYRDSVHCDVVPMQAGHVLLGRSWQFDKDATHNGRTNFYSFMHEDRRINLAPLSPSQVYEMQSRLSKEAVIKSNFLIGPCILRKSLGTGCRLLLKNEKSIITTHKEFR</sequence>
<keyword evidence="1" id="KW-0479">Metal-binding</keyword>
<feature type="domain" description="CCHC-type" evidence="3">
    <location>
        <begin position="320"/>
        <end position="335"/>
    </location>
</feature>
<feature type="compositionally biased region" description="Basic and acidic residues" evidence="2">
    <location>
        <begin position="14"/>
        <end position="29"/>
    </location>
</feature>
<keyword evidence="5" id="KW-1185">Reference proteome</keyword>
<dbReference type="GO" id="GO:0008270">
    <property type="term" value="F:zinc ion binding"/>
    <property type="evidence" value="ECO:0007669"/>
    <property type="project" value="UniProtKB-KW"/>
</dbReference>
<dbReference type="SMART" id="SM00343">
    <property type="entry name" value="ZnF_C2HC"/>
    <property type="match status" value="1"/>
</dbReference>
<dbReference type="Proteomes" id="UP001558713">
    <property type="component" value="Unassembled WGS sequence"/>
</dbReference>
<organism evidence="4 5">
    <name type="scientific">Cardamine amara subsp. amara</name>
    <dbReference type="NCBI Taxonomy" id="228776"/>
    <lineage>
        <taxon>Eukaryota</taxon>
        <taxon>Viridiplantae</taxon>
        <taxon>Streptophyta</taxon>
        <taxon>Embryophyta</taxon>
        <taxon>Tracheophyta</taxon>
        <taxon>Spermatophyta</taxon>
        <taxon>Magnoliopsida</taxon>
        <taxon>eudicotyledons</taxon>
        <taxon>Gunneridae</taxon>
        <taxon>Pentapetalae</taxon>
        <taxon>rosids</taxon>
        <taxon>malvids</taxon>
        <taxon>Brassicales</taxon>
        <taxon>Brassicaceae</taxon>
        <taxon>Cardamineae</taxon>
        <taxon>Cardamine</taxon>
    </lineage>
</organism>
<dbReference type="Gene3D" id="2.40.70.10">
    <property type="entry name" value="Acid Proteases"/>
    <property type="match status" value="1"/>
</dbReference>
<proteinExistence type="predicted"/>
<dbReference type="InterPro" id="IPR001878">
    <property type="entry name" value="Znf_CCHC"/>
</dbReference>
<keyword evidence="1" id="KW-0863">Zinc-finger</keyword>
<dbReference type="SUPFAM" id="SSF57756">
    <property type="entry name" value="Retrovirus zinc finger-like domains"/>
    <property type="match status" value="1"/>
</dbReference>
<evidence type="ECO:0000256" key="2">
    <source>
        <dbReference type="SAM" id="MobiDB-lite"/>
    </source>
</evidence>
<gene>
    <name evidence="4" type="ORF">V5N11_001815</name>
</gene>
<evidence type="ECO:0000259" key="3">
    <source>
        <dbReference type="PROSITE" id="PS50158"/>
    </source>
</evidence>
<dbReference type="EMBL" id="JBANAX010000233">
    <property type="protein sequence ID" value="KAL1217924.1"/>
    <property type="molecule type" value="Genomic_DNA"/>
</dbReference>
<evidence type="ECO:0000256" key="1">
    <source>
        <dbReference type="PROSITE-ProRule" id="PRU00047"/>
    </source>
</evidence>
<dbReference type="InterPro" id="IPR036875">
    <property type="entry name" value="Znf_CCHC_sf"/>
</dbReference>
<dbReference type="Pfam" id="PF00098">
    <property type="entry name" value="zf-CCHC"/>
    <property type="match status" value="1"/>
</dbReference>
<protein>
    <recommendedName>
        <fullName evidence="3">CCHC-type domain-containing protein</fullName>
    </recommendedName>
</protein>
<feature type="region of interest" description="Disordered" evidence="2">
    <location>
        <begin position="14"/>
        <end position="36"/>
    </location>
</feature>
<dbReference type="Pfam" id="PF03732">
    <property type="entry name" value="Retrotrans_gag"/>
    <property type="match status" value="1"/>
</dbReference>
<dbReference type="PROSITE" id="PS50158">
    <property type="entry name" value="ZF_CCHC"/>
    <property type="match status" value="1"/>
</dbReference>
<accession>A0ABD1BL39</accession>
<dbReference type="Pfam" id="PF24626">
    <property type="entry name" value="SH3_Tf2-1"/>
    <property type="match status" value="1"/>
</dbReference>
<comment type="caution">
    <text evidence="4">The sequence shown here is derived from an EMBL/GenBank/DDBJ whole genome shotgun (WGS) entry which is preliminary data.</text>
</comment>
<reference evidence="4 5" key="1">
    <citation type="submission" date="2024-04" db="EMBL/GenBank/DDBJ databases">
        <title>Genome assembly C_amara_ONT_v2.</title>
        <authorList>
            <person name="Yant L."/>
            <person name="Moore C."/>
            <person name="Slenker M."/>
        </authorList>
    </citation>
    <scope>NUCLEOTIDE SEQUENCE [LARGE SCALE GENOMIC DNA]</scope>
    <source>
        <tissue evidence="4">Leaf</tissue>
    </source>
</reference>
<dbReference type="PANTHER" id="PTHR35046:SF9">
    <property type="entry name" value="RNA-DIRECTED DNA POLYMERASE"/>
    <property type="match status" value="1"/>
</dbReference>
<dbReference type="AlphaFoldDB" id="A0ABD1BL39"/>
<dbReference type="CDD" id="cd00303">
    <property type="entry name" value="retropepsin_like"/>
    <property type="match status" value="1"/>
</dbReference>
<dbReference type="Gene3D" id="4.10.60.10">
    <property type="entry name" value="Zinc finger, CCHC-type"/>
    <property type="match status" value="1"/>
</dbReference>
<keyword evidence="1" id="KW-0862">Zinc</keyword>
<dbReference type="InterPro" id="IPR005162">
    <property type="entry name" value="Retrotrans_gag_dom"/>
</dbReference>
<evidence type="ECO:0000313" key="4">
    <source>
        <dbReference type="EMBL" id="KAL1217924.1"/>
    </source>
</evidence>
<dbReference type="InterPro" id="IPR056924">
    <property type="entry name" value="SH3_Tf2-1"/>
</dbReference>
<feature type="region of interest" description="Disordered" evidence="2">
    <location>
        <begin position="291"/>
        <end position="310"/>
    </location>
</feature>
<name>A0ABD1BL39_CARAN</name>
<dbReference type="PANTHER" id="PTHR35046">
    <property type="entry name" value="ZINC KNUCKLE (CCHC-TYPE) FAMILY PROTEIN"/>
    <property type="match status" value="1"/>
</dbReference>
<dbReference type="InterPro" id="IPR021109">
    <property type="entry name" value="Peptidase_aspartic_dom_sf"/>
</dbReference>